<evidence type="ECO:0000313" key="3">
    <source>
        <dbReference type="Proteomes" id="UP000185494"/>
    </source>
</evidence>
<gene>
    <name evidence="2" type="ORF">RGI145_21555</name>
</gene>
<dbReference type="InterPro" id="IPR025282">
    <property type="entry name" value="DUF4214"/>
</dbReference>
<dbReference type="RefSeq" id="WP_075800600.1">
    <property type="nucleotide sequence ID" value="NZ_CP015584.1"/>
</dbReference>
<dbReference type="InterPro" id="IPR038255">
    <property type="entry name" value="PBS_linker_sf"/>
</dbReference>
<accession>A0A1L7AMB8</accession>
<sequence>MADQTQTSILPLYAKEATSAGGTHYIPLDLEDVTGGLYAHVQVLGIAGSSVANPVPSEPSAVTSTGVTLPPHTAAFQVDTGSWATVLPSSMFSNFDATKYPSGTVTYTSDTLVETGVWAPVVLAFPDARLPDGSVPTTTVTALVSTSNQNVHMMGIGFDVARSLEVDAKTGLPQVTGHIMTAADNALLNLSTMTDGSMAHSYAITGQGIVLGATADPGTGWITHQLQAGDAAAPNGVQSWQLAQVMSSLDGVPRGSFELLLDVGLNKMFYEFEGGSKVVRGDHAITITLDGQYASGISYSFDTAGNSSQEPTTVTIESPQHGGSFINTGVNVLRGFDYLFDADTGTIALRSNGAGHDTVISVVAPLDAASFAELTAGPGADGAVDATSLVHGAIRANLPHLAFDNVATEVHLADGELSLGATTDAAYVTRLYDGLLGREADMPGLWFWNHGLETGASRTDVAAGFLGSDESSSLLADVSDADFVATLYRGLLDRTDAAWENNFWTGVISAGGSRADVLDGIADSAEARSVSASETARIWVADPMAQQVGMAYETALGRLPEADGLRFWVQAMQSGLTNSGFDAGIVQSAEFQALHGQQNHDELVTSLYLNGLGRAPDAAELAAVADYSAESLLTMIARSAEASQHFQDIL</sequence>
<feature type="domain" description="DUF4214" evidence="1">
    <location>
        <begin position="420"/>
        <end position="472"/>
    </location>
</feature>
<dbReference type="Gene3D" id="1.10.3130.20">
    <property type="entry name" value="Phycobilisome linker domain"/>
    <property type="match status" value="2"/>
</dbReference>
<organism evidence="2 3">
    <name type="scientific">Roseomonas gilardii</name>
    <dbReference type="NCBI Taxonomy" id="257708"/>
    <lineage>
        <taxon>Bacteria</taxon>
        <taxon>Pseudomonadati</taxon>
        <taxon>Pseudomonadota</taxon>
        <taxon>Alphaproteobacteria</taxon>
        <taxon>Acetobacterales</taxon>
        <taxon>Roseomonadaceae</taxon>
        <taxon>Roseomonas</taxon>
    </lineage>
</organism>
<name>A0A1L7AMB8_9PROT</name>
<dbReference type="AlphaFoldDB" id="A0A1L7AMB8"/>
<dbReference type="KEGG" id="rgi:RGI145_21555"/>
<feature type="domain" description="DUF4214" evidence="1">
    <location>
        <begin position="476"/>
        <end position="527"/>
    </location>
</feature>
<proteinExistence type="predicted"/>
<reference evidence="2 3" key="1">
    <citation type="submission" date="2016-05" db="EMBL/GenBank/DDBJ databases">
        <title>Complete Genome and Methylome Analysis of Psychrotrophic Bacterial Isolates from Antarctic Lake Untersee.</title>
        <authorList>
            <person name="Fomenkov A."/>
            <person name="Akimov V.N."/>
            <person name="Vasilyeva L.V."/>
            <person name="Andersen D."/>
            <person name="Vincze T."/>
            <person name="Roberts R.J."/>
        </authorList>
    </citation>
    <scope>NUCLEOTIDE SEQUENCE [LARGE SCALE GENOMIC DNA]</scope>
    <source>
        <strain evidence="2 3">U14-5</strain>
    </source>
</reference>
<evidence type="ECO:0000313" key="2">
    <source>
        <dbReference type="EMBL" id="APT59889.1"/>
    </source>
</evidence>
<dbReference type="STRING" id="257708.RGI145_21555"/>
<evidence type="ECO:0000259" key="1">
    <source>
        <dbReference type="Pfam" id="PF13946"/>
    </source>
</evidence>
<dbReference type="Pfam" id="PF13946">
    <property type="entry name" value="DUF4214"/>
    <property type="match status" value="3"/>
</dbReference>
<protein>
    <recommendedName>
        <fullName evidence="1">DUF4214 domain-containing protein</fullName>
    </recommendedName>
</protein>
<dbReference type="EMBL" id="CP015584">
    <property type="protein sequence ID" value="APT59889.1"/>
    <property type="molecule type" value="Genomic_DNA"/>
</dbReference>
<feature type="domain" description="DUF4214" evidence="1">
    <location>
        <begin position="548"/>
        <end position="594"/>
    </location>
</feature>
<dbReference type="Proteomes" id="UP000185494">
    <property type="component" value="Chromosome 2"/>
</dbReference>